<dbReference type="SUPFAM" id="SSF47323">
    <property type="entry name" value="Anticodon-binding domain of a subclass of class I aminoacyl-tRNA synthetases"/>
    <property type="match status" value="1"/>
</dbReference>
<dbReference type="InterPro" id="IPR013155">
    <property type="entry name" value="M/V/L/I-tRNA-synth_anticd-bd"/>
</dbReference>
<sequence length="1000" mass="114615">MLWTRLCRIGPSHRLKCWTYLAIPKTLCSHSSSIQPKEGLSGPFPLKYDSNEVECGWYDWWKTRGYFQPCPTSEEAPFTLLLPPPNVTGILHLGHALSTTIQDAIVRRKRMQGFNVSWMPGSDHAGIATQVVVEKILAKKGVSRHALGREKFLDEVWKWKHEKGGVIFEQLARLGASLDWNRTTFTMDQSHSEAVTEAFVRLFDKGLVYRALAPINWSPQLQSAISDIEVDHLSVEEKTAIQIPGCDQPVEFGVMFDVAYKLDGSEEEITISTTRPETILGDVAVAVHPNDERYSHLIGRHLVHPFRSDTIPIIADTYVDPQFGTGALKITPAHDANDFEIGRRHDLPIFEIMDRNGSIANSKSDFDVSSVLIFMEKKNIIKSDCNYHFKGLSRFAARERIIEELKTRDLFRGSKSHSMQIPICSRTGDVVEKLVQPQWFIDCDQMAANAMSVAADGQLVFHPTSYHNVWKHWLENIRDWCVSRQVWWGHRIPVWKAHVKGQEDHWIAARNESEARTKAEIHFQSKEVVLSQEEDVLDTWFSSAILPFANLGWPQMESNEKGFPNSMLETGHDILFFWVARMEVLLHGVVCDSQGRKMSKSLGNVIDPLVLMQGTTLEKMCLQIRTANANGTIDDKEMSKALEATVKDYPEGIPVAGADGLRFFFFVYDIKAQHINADTTILRSSSSFCNKIWQASRFLVGSLDRSPQLIPWKMEPYLAQNRWILSRLAVTVREVNEHFDSYDFYLSSQALRRFMYTNLCDVYLESIKHILIDPAHPDFRETASVLHQALISGLTLLHPICPFITEELYHRIPLLEGEVRSESMMIQSYPSYCDFEHYEDSNLMSEMEVALDLVTAIRDQKKNYDLKRHHKPKIIIQYSKSNVHGGLLELKDIIIQLCQIEAITWAKDVSNLDPKCFIKSSIDRDTWIWMDVQGMLDLEKEFVKLTAKRNQIRKQLEKLTKKLSSRKNHAKQAKDMDKVALLEQTLVELDDREAWLKAFK</sequence>
<dbReference type="GO" id="GO:0005829">
    <property type="term" value="C:cytosol"/>
    <property type="evidence" value="ECO:0007669"/>
    <property type="project" value="TreeGrafter"/>
</dbReference>
<dbReference type="Proteomes" id="UP000318571">
    <property type="component" value="Chromosome 10"/>
</dbReference>
<keyword evidence="7 12" id="KW-0175">Coiled coil</keyword>
<keyword evidence="4 11" id="KW-0547">Nucleotide-binding</keyword>
<keyword evidence="8 11" id="KW-0030">Aminoacyl-tRNA synthetase</keyword>
<name>A0A553NAV8_TIGCA</name>
<dbReference type="PANTHER" id="PTHR11946">
    <property type="entry name" value="VALYL-TRNA SYNTHETASES"/>
    <property type="match status" value="1"/>
</dbReference>
<dbReference type="GO" id="GO:0002161">
    <property type="term" value="F:aminoacyl-tRNA deacylase activity"/>
    <property type="evidence" value="ECO:0007669"/>
    <property type="project" value="InterPro"/>
</dbReference>
<dbReference type="InterPro" id="IPR001412">
    <property type="entry name" value="aa-tRNA-synth_I_CS"/>
</dbReference>
<dbReference type="STRING" id="6832.A0A553NAV8"/>
<dbReference type="GO" id="GO:0006438">
    <property type="term" value="P:valyl-tRNA aminoacylation"/>
    <property type="evidence" value="ECO:0007669"/>
    <property type="project" value="InterPro"/>
</dbReference>
<feature type="domain" description="Methionyl/Valyl/Leucyl/Isoleucyl-tRNA synthetase anticodon-binding" evidence="14">
    <location>
        <begin position="721"/>
        <end position="872"/>
    </location>
</feature>
<dbReference type="GO" id="GO:0005524">
    <property type="term" value="F:ATP binding"/>
    <property type="evidence" value="ECO:0007669"/>
    <property type="project" value="UniProtKB-KW"/>
</dbReference>
<keyword evidence="5 11" id="KW-0067">ATP-binding</keyword>
<accession>A0A553NAV8</accession>
<feature type="domain" description="Aminoacyl-tRNA synthetase class Ia" evidence="13">
    <location>
        <begin position="57"/>
        <end position="666"/>
    </location>
</feature>
<dbReference type="SUPFAM" id="SSF52374">
    <property type="entry name" value="Nucleotidylyl transferase"/>
    <property type="match status" value="1"/>
</dbReference>
<dbReference type="CDD" id="cd07962">
    <property type="entry name" value="Anticodon_Ia_Val"/>
    <property type="match status" value="1"/>
</dbReference>
<dbReference type="GO" id="GO:0004832">
    <property type="term" value="F:valine-tRNA ligase activity"/>
    <property type="evidence" value="ECO:0007669"/>
    <property type="project" value="UniProtKB-EC"/>
</dbReference>
<dbReference type="PANTHER" id="PTHR11946:SF109">
    <property type="entry name" value="VALINE--TRNA LIGASE"/>
    <property type="match status" value="1"/>
</dbReference>
<feature type="coiled-coil region" evidence="12">
    <location>
        <begin position="935"/>
        <end position="976"/>
    </location>
</feature>
<dbReference type="EC" id="6.1.1.9" evidence="2"/>
<dbReference type="Gene3D" id="1.10.730.10">
    <property type="entry name" value="Isoleucyl-tRNA Synthetase, Domain 1"/>
    <property type="match status" value="1"/>
</dbReference>
<dbReference type="InterPro" id="IPR002303">
    <property type="entry name" value="Valyl-tRNA_ligase"/>
</dbReference>
<evidence type="ECO:0000256" key="10">
    <source>
        <dbReference type="ARBA" id="ARBA00047552"/>
    </source>
</evidence>
<dbReference type="EMBL" id="VCGU01000458">
    <property type="protein sequence ID" value="TRY62555.1"/>
    <property type="molecule type" value="Genomic_DNA"/>
</dbReference>
<dbReference type="PROSITE" id="PS00178">
    <property type="entry name" value="AA_TRNA_LIGASE_I"/>
    <property type="match status" value="1"/>
</dbReference>
<dbReference type="InterPro" id="IPR009080">
    <property type="entry name" value="tRNAsynth_Ia_anticodon-bd"/>
</dbReference>
<keyword evidence="6 11" id="KW-0648">Protein biosynthesis</keyword>
<dbReference type="NCBIfam" id="TIGR00422">
    <property type="entry name" value="valS"/>
    <property type="match status" value="1"/>
</dbReference>
<organism evidence="15 16">
    <name type="scientific">Tigriopus californicus</name>
    <name type="common">Marine copepod</name>
    <dbReference type="NCBI Taxonomy" id="6832"/>
    <lineage>
        <taxon>Eukaryota</taxon>
        <taxon>Metazoa</taxon>
        <taxon>Ecdysozoa</taxon>
        <taxon>Arthropoda</taxon>
        <taxon>Crustacea</taxon>
        <taxon>Multicrustacea</taxon>
        <taxon>Hexanauplia</taxon>
        <taxon>Copepoda</taxon>
        <taxon>Harpacticoida</taxon>
        <taxon>Harpacticidae</taxon>
        <taxon>Tigriopus</taxon>
    </lineage>
</organism>
<evidence type="ECO:0000256" key="12">
    <source>
        <dbReference type="SAM" id="Coils"/>
    </source>
</evidence>
<dbReference type="NCBIfam" id="NF004349">
    <property type="entry name" value="PRK05729.1"/>
    <property type="match status" value="1"/>
</dbReference>
<dbReference type="InterPro" id="IPR002300">
    <property type="entry name" value="aa-tRNA-synth_Ia"/>
</dbReference>
<evidence type="ECO:0000313" key="16">
    <source>
        <dbReference type="Proteomes" id="UP000318571"/>
    </source>
</evidence>
<evidence type="ECO:0000259" key="13">
    <source>
        <dbReference type="Pfam" id="PF00133"/>
    </source>
</evidence>
<evidence type="ECO:0000256" key="9">
    <source>
        <dbReference type="ARBA" id="ARBA00029936"/>
    </source>
</evidence>
<dbReference type="AlphaFoldDB" id="A0A553NAV8"/>
<dbReference type="InterPro" id="IPR009008">
    <property type="entry name" value="Val/Leu/Ile-tRNA-synth_edit"/>
</dbReference>
<evidence type="ECO:0000313" key="15">
    <source>
        <dbReference type="EMBL" id="TRY62555.1"/>
    </source>
</evidence>
<dbReference type="Gene3D" id="3.40.50.620">
    <property type="entry name" value="HUPs"/>
    <property type="match status" value="2"/>
</dbReference>
<dbReference type="Pfam" id="PF08264">
    <property type="entry name" value="Anticodon_1"/>
    <property type="match status" value="1"/>
</dbReference>
<comment type="caution">
    <text evidence="15">The sequence shown here is derived from an EMBL/GenBank/DDBJ whole genome shotgun (WGS) entry which is preliminary data.</text>
</comment>
<dbReference type="Gene3D" id="3.90.740.10">
    <property type="entry name" value="Valyl/Leucyl/Isoleucyl-tRNA synthetase, editing domain"/>
    <property type="match status" value="2"/>
</dbReference>
<dbReference type="FunFam" id="3.90.740.10:FF:000010">
    <property type="entry name" value="Valine--tRNA ligase"/>
    <property type="match status" value="1"/>
</dbReference>
<evidence type="ECO:0000256" key="7">
    <source>
        <dbReference type="ARBA" id="ARBA00023054"/>
    </source>
</evidence>
<evidence type="ECO:0000256" key="4">
    <source>
        <dbReference type="ARBA" id="ARBA00022741"/>
    </source>
</evidence>
<evidence type="ECO:0000259" key="14">
    <source>
        <dbReference type="Pfam" id="PF08264"/>
    </source>
</evidence>
<dbReference type="FunFam" id="3.40.50.620:FF:000020">
    <property type="entry name" value="Valine--tRNA ligase, mitochondrial"/>
    <property type="match status" value="1"/>
</dbReference>
<evidence type="ECO:0000256" key="6">
    <source>
        <dbReference type="ARBA" id="ARBA00022917"/>
    </source>
</evidence>
<keyword evidence="3 11" id="KW-0436">Ligase</keyword>
<dbReference type="CDD" id="cd00817">
    <property type="entry name" value="ValRS_core"/>
    <property type="match status" value="1"/>
</dbReference>
<dbReference type="SUPFAM" id="SSF50677">
    <property type="entry name" value="ValRS/IleRS/LeuRS editing domain"/>
    <property type="match status" value="1"/>
</dbReference>
<dbReference type="InterPro" id="IPR033705">
    <property type="entry name" value="Anticodon_Ia_Val"/>
</dbReference>
<dbReference type="OMA" id="RQWYIRN"/>
<evidence type="ECO:0000256" key="8">
    <source>
        <dbReference type="ARBA" id="ARBA00023146"/>
    </source>
</evidence>
<dbReference type="PRINTS" id="PR00986">
    <property type="entry name" value="TRNASYNTHVAL"/>
</dbReference>
<evidence type="ECO:0000256" key="3">
    <source>
        <dbReference type="ARBA" id="ARBA00022598"/>
    </source>
</evidence>
<evidence type="ECO:0000256" key="5">
    <source>
        <dbReference type="ARBA" id="ARBA00022840"/>
    </source>
</evidence>
<comment type="catalytic activity">
    <reaction evidence="10">
        <text>tRNA(Val) + L-valine + ATP = L-valyl-tRNA(Val) + AMP + diphosphate</text>
        <dbReference type="Rhea" id="RHEA:10704"/>
        <dbReference type="Rhea" id="RHEA-COMP:9672"/>
        <dbReference type="Rhea" id="RHEA-COMP:9708"/>
        <dbReference type="ChEBI" id="CHEBI:30616"/>
        <dbReference type="ChEBI" id="CHEBI:33019"/>
        <dbReference type="ChEBI" id="CHEBI:57762"/>
        <dbReference type="ChEBI" id="CHEBI:78442"/>
        <dbReference type="ChEBI" id="CHEBI:78537"/>
        <dbReference type="ChEBI" id="CHEBI:456215"/>
        <dbReference type="EC" id="6.1.1.9"/>
    </reaction>
</comment>
<comment type="similarity">
    <text evidence="1 11">Belongs to the class-I aminoacyl-tRNA synthetase family.</text>
</comment>
<dbReference type="Pfam" id="PF00133">
    <property type="entry name" value="tRNA-synt_1"/>
    <property type="match status" value="1"/>
</dbReference>
<keyword evidence="16" id="KW-1185">Reference proteome</keyword>
<gene>
    <name evidence="15" type="ORF">TCAL_09026</name>
</gene>
<proteinExistence type="inferred from homology"/>
<evidence type="ECO:0000256" key="11">
    <source>
        <dbReference type="RuleBase" id="RU363035"/>
    </source>
</evidence>
<protein>
    <recommendedName>
        <fullName evidence="2">valine--tRNA ligase</fullName>
        <ecNumber evidence="2">6.1.1.9</ecNumber>
    </recommendedName>
    <alternativeName>
        <fullName evidence="9">Valyl-tRNA synthetase</fullName>
    </alternativeName>
</protein>
<evidence type="ECO:0000256" key="1">
    <source>
        <dbReference type="ARBA" id="ARBA00005594"/>
    </source>
</evidence>
<evidence type="ECO:0000256" key="2">
    <source>
        <dbReference type="ARBA" id="ARBA00013169"/>
    </source>
</evidence>
<dbReference type="InterPro" id="IPR014729">
    <property type="entry name" value="Rossmann-like_a/b/a_fold"/>
</dbReference>
<reference evidence="15 16" key="1">
    <citation type="journal article" date="2018" name="Nat. Ecol. Evol.">
        <title>Genomic signatures of mitonuclear coevolution across populations of Tigriopus californicus.</title>
        <authorList>
            <person name="Barreto F.S."/>
            <person name="Watson E.T."/>
            <person name="Lima T.G."/>
            <person name="Willett C.S."/>
            <person name="Edmands S."/>
            <person name="Li W."/>
            <person name="Burton R.S."/>
        </authorList>
    </citation>
    <scope>NUCLEOTIDE SEQUENCE [LARGE SCALE GENOMIC DNA]</scope>
    <source>
        <strain evidence="15 16">San Diego</strain>
    </source>
</reference>